<reference evidence="11 12" key="1">
    <citation type="submission" date="2018-11" db="EMBL/GenBank/DDBJ databases">
        <title>Sequencing the genomes of 1000 actinobacteria strains.</title>
        <authorList>
            <person name="Klenk H.-P."/>
        </authorList>
    </citation>
    <scope>NUCLEOTIDE SEQUENCE [LARGE SCALE GENOMIC DNA]</scope>
    <source>
        <strain evidence="11 12">DSM 43634</strain>
    </source>
</reference>
<dbReference type="EMBL" id="RJKL01000001">
    <property type="protein sequence ID" value="ROP28683.1"/>
    <property type="molecule type" value="Genomic_DNA"/>
</dbReference>
<dbReference type="Pfam" id="PF01483">
    <property type="entry name" value="P_proprotein"/>
    <property type="match status" value="1"/>
</dbReference>
<dbReference type="GO" id="GO:0004222">
    <property type="term" value="F:metalloendopeptidase activity"/>
    <property type="evidence" value="ECO:0007669"/>
    <property type="project" value="InterPro"/>
</dbReference>
<dbReference type="PROSITE" id="PS51318">
    <property type="entry name" value="TAT"/>
    <property type="match status" value="1"/>
</dbReference>
<dbReference type="InterPro" id="IPR008979">
    <property type="entry name" value="Galactose-bd-like_sf"/>
</dbReference>
<proteinExistence type="inferred from homology"/>
<dbReference type="Pfam" id="PF02868">
    <property type="entry name" value="Peptidase_M4_C"/>
    <property type="match status" value="1"/>
</dbReference>
<feature type="signal peptide" evidence="9">
    <location>
        <begin position="1"/>
        <end position="30"/>
    </location>
</feature>
<evidence type="ECO:0000256" key="6">
    <source>
        <dbReference type="ARBA" id="ARBA00022833"/>
    </source>
</evidence>
<evidence type="ECO:0000256" key="1">
    <source>
        <dbReference type="ARBA" id="ARBA00009388"/>
    </source>
</evidence>
<gene>
    <name evidence="11" type="ORF">EDD30_1452</name>
</gene>
<keyword evidence="5" id="KW-0378">Hydrolase</keyword>
<dbReference type="InterPro" id="IPR027268">
    <property type="entry name" value="Peptidase_M4/M1_CTD_sf"/>
</dbReference>
<sequence length="743" mass="75353">MSVGRRRLISASAALAAGAALTLAAAPASARPQRAPSPPSGPELAAAAADRLVNSAGTASLLRRSDGDTLQRTGVVQGTRGLQYVTYARTFRGLPVVGGDVVVTTDAAGTVKDTAVAQTAHIAVGTTATVTAEKATAAAKGRLASVDSAAAPQLKVLAWGTPKLVYEAVVEGRTAQHTPSNLHVFVDAHTGKVVDQVDYVRAGTGNGYYYGNVTINTSGSGSSFSMTDPVRTGLKCGGQNGSAYTGTDDAWGNGSGTNLETACVDALWGAQRQVDMLAAWFNRGSINGNGNNPPIRVGLNDVNAYWNGSFTNFGHNQANTRQATPIDVVAHEMGHAIFQYTPGGAGGGNENGGINEATGDIFGALTEAYANSPLDPPDYQVGEEVDLVGDGPIRYMYNPSLAGDPNCWSTAIPSTEVHAAAGPLNHWFYLVAEGSAPSNGQPSSPTCNSSTVTGITIRKAGEIYYNALQAKTSTWRYANIRTASLTAAKNLYPNSCTEFNTVKAAWNAISVPAQTGESTCTGTPGNDFSISASPASGSVTAGSAATTTIATATTSGSAQTVALSASGLPSGATATFNPASVTSGASSTLTISTSASTPSGSYPITVTGTGSATHSVTYTLNVTGGPGGNCTGSNGTDVTIPDAGAAVTSTITISGCGRNASATSTVAVNIVHTYRGDLVIDLVAPDGTAYRLKNSSLTDSADNVDATYTANLSGEAGNGAWKLQVRDVYSADTGYLNTGTLTL</sequence>
<dbReference type="InterPro" id="IPR050728">
    <property type="entry name" value="Zinc_Metalloprotease_M4"/>
</dbReference>
<evidence type="ECO:0000256" key="3">
    <source>
        <dbReference type="ARBA" id="ARBA00022723"/>
    </source>
</evidence>
<dbReference type="PROSITE" id="PS51829">
    <property type="entry name" value="P_HOMO_B"/>
    <property type="match status" value="1"/>
</dbReference>
<keyword evidence="2 11" id="KW-0645">Protease</keyword>
<dbReference type="AlphaFoldDB" id="A0A3N1GEH0"/>
<dbReference type="GO" id="GO:0006508">
    <property type="term" value="P:proteolysis"/>
    <property type="evidence" value="ECO:0007669"/>
    <property type="project" value="UniProtKB-KW"/>
</dbReference>
<accession>A0A3N1GEH0</accession>
<evidence type="ECO:0000256" key="7">
    <source>
        <dbReference type="ARBA" id="ARBA00023049"/>
    </source>
</evidence>
<dbReference type="GO" id="GO:0004252">
    <property type="term" value="F:serine-type endopeptidase activity"/>
    <property type="evidence" value="ECO:0007669"/>
    <property type="project" value="InterPro"/>
</dbReference>
<evidence type="ECO:0000256" key="2">
    <source>
        <dbReference type="ARBA" id="ARBA00022670"/>
    </source>
</evidence>
<keyword evidence="3" id="KW-0479">Metal-binding</keyword>
<name>A0A3N1GEH0_9ACTN</name>
<dbReference type="SUPFAM" id="SSF55486">
    <property type="entry name" value="Metalloproteases ('zincins'), catalytic domain"/>
    <property type="match status" value="1"/>
</dbReference>
<dbReference type="PANTHER" id="PTHR33794">
    <property type="entry name" value="BACILLOLYSIN"/>
    <property type="match status" value="1"/>
</dbReference>
<feature type="active site" evidence="8">
    <location>
        <position position="332"/>
    </location>
</feature>
<keyword evidence="4 9" id="KW-0732">Signal</keyword>
<dbReference type="Proteomes" id="UP000271683">
    <property type="component" value="Unassembled WGS sequence"/>
</dbReference>
<evidence type="ECO:0000256" key="5">
    <source>
        <dbReference type="ARBA" id="ARBA00022801"/>
    </source>
</evidence>
<dbReference type="InterPro" id="IPR001570">
    <property type="entry name" value="Peptidase_M4_C_domain"/>
</dbReference>
<dbReference type="InterPro" id="IPR023612">
    <property type="entry name" value="Peptidase_M4"/>
</dbReference>
<evidence type="ECO:0000313" key="11">
    <source>
        <dbReference type="EMBL" id="ROP28683.1"/>
    </source>
</evidence>
<dbReference type="InterPro" id="IPR002884">
    <property type="entry name" value="P_dom"/>
</dbReference>
<dbReference type="Gene3D" id="3.10.170.10">
    <property type="match status" value="1"/>
</dbReference>
<feature type="domain" description="P/Homo B" evidence="10">
    <location>
        <begin position="624"/>
        <end position="743"/>
    </location>
</feature>
<protein>
    <submittedName>
        <fullName evidence="11">Zn-dependent metalloprotease</fullName>
    </submittedName>
</protein>
<dbReference type="InterPro" id="IPR006311">
    <property type="entry name" value="TAT_signal"/>
</dbReference>
<dbReference type="InterPro" id="IPR013856">
    <property type="entry name" value="Peptidase_M4_domain"/>
</dbReference>
<keyword evidence="7 11" id="KW-0482">Metalloprotease</keyword>
<dbReference type="Pfam" id="PF01447">
    <property type="entry name" value="Peptidase_M4"/>
    <property type="match status" value="1"/>
</dbReference>
<dbReference type="PRINTS" id="PR00730">
    <property type="entry name" value="THERMOLYSIN"/>
</dbReference>
<dbReference type="Gene3D" id="2.60.120.260">
    <property type="entry name" value="Galactose-binding domain-like"/>
    <property type="match status" value="1"/>
</dbReference>
<evidence type="ECO:0000256" key="9">
    <source>
        <dbReference type="SAM" id="SignalP"/>
    </source>
</evidence>
<feature type="chain" id="PRO_5017949535" evidence="9">
    <location>
        <begin position="31"/>
        <end position="743"/>
    </location>
</feature>
<dbReference type="InterPro" id="IPR011096">
    <property type="entry name" value="FTP_domain"/>
</dbReference>
<evidence type="ECO:0000259" key="10">
    <source>
        <dbReference type="PROSITE" id="PS51829"/>
    </source>
</evidence>
<dbReference type="Pfam" id="PF07504">
    <property type="entry name" value="FTP"/>
    <property type="match status" value="1"/>
</dbReference>
<comment type="caution">
    <text evidence="11">The sequence shown here is derived from an EMBL/GenBank/DDBJ whole genome shotgun (WGS) entry which is preliminary data.</text>
</comment>
<feature type="active site" description="Proton donor" evidence="8">
    <location>
        <position position="418"/>
    </location>
</feature>
<dbReference type="SUPFAM" id="SSF49785">
    <property type="entry name" value="Galactose-binding domain-like"/>
    <property type="match status" value="1"/>
</dbReference>
<comment type="similarity">
    <text evidence="1">Belongs to the peptidase M4 family.</text>
</comment>
<dbReference type="OrthoDB" id="345880at2"/>
<dbReference type="PANTHER" id="PTHR33794:SF1">
    <property type="entry name" value="BACILLOLYSIN"/>
    <property type="match status" value="1"/>
</dbReference>
<dbReference type="Gene3D" id="3.10.450.490">
    <property type="match status" value="1"/>
</dbReference>
<evidence type="ECO:0000256" key="8">
    <source>
        <dbReference type="PIRSR" id="PIRSR623612-1"/>
    </source>
</evidence>
<keyword evidence="6" id="KW-0862">Zinc</keyword>
<organism evidence="11 12">
    <name type="scientific">Couchioplanes caeruleus</name>
    <dbReference type="NCBI Taxonomy" id="56438"/>
    <lineage>
        <taxon>Bacteria</taxon>
        <taxon>Bacillati</taxon>
        <taxon>Actinomycetota</taxon>
        <taxon>Actinomycetes</taxon>
        <taxon>Micromonosporales</taxon>
        <taxon>Micromonosporaceae</taxon>
        <taxon>Couchioplanes</taxon>
    </lineage>
</organism>
<dbReference type="CDD" id="cd09597">
    <property type="entry name" value="M4_TLP"/>
    <property type="match status" value="1"/>
</dbReference>
<dbReference type="Gene3D" id="1.10.390.10">
    <property type="entry name" value="Neutral Protease Domain 2"/>
    <property type="match status" value="1"/>
</dbReference>
<evidence type="ECO:0000313" key="12">
    <source>
        <dbReference type="Proteomes" id="UP000271683"/>
    </source>
</evidence>
<evidence type="ECO:0000256" key="4">
    <source>
        <dbReference type="ARBA" id="ARBA00022729"/>
    </source>
</evidence>
<dbReference type="GO" id="GO:0046872">
    <property type="term" value="F:metal ion binding"/>
    <property type="evidence" value="ECO:0007669"/>
    <property type="project" value="UniProtKB-KW"/>
</dbReference>